<comment type="caution">
    <text evidence="1">The sequence shown here is derived from an EMBL/GenBank/DDBJ whole genome shotgun (WGS) entry which is preliminary data.</text>
</comment>
<name>A0A1N7S149_9BURK</name>
<evidence type="ECO:0000313" key="1">
    <source>
        <dbReference type="EMBL" id="SIT41064.1"/>
    </source>
</evidence>
<dbReference type="EMBL" id="CYGY02000026">
    <property type="protein sequence ID" value="SIT41064.1"/>
    <property type="molecule type" value="Genomic_DNA"/>
</dbReference>
<protein>
    <submittedName>
        <fullName evidence="1">Uncharacterized protein</fullName>
    </submittedName>
</protein>
<reference evidence="1" key="1">
    <citation type="submission" date="2016-12" db="EMBL/GenBank/DDBJ databases">
        <authorList>
            <person name="Moulin L."/>
        </authorList>
    </citation>
    <scope>NUCLEOTIDE SEQUENCE [LARGE SCALE GENOMIC DNA]</scope>
    <source>
        <strain evidence="1">STM 7183</strain>
    </source>
</reference>
<organism evidence="1 2">
    <name type="scientific">Paraburkholderia piptadeniae</name>
    <dbReference type="NCBI Taxonomy" id="1701573"/>
    <lineage>
        <taxon>Bacteria</taxon>
        <taxon>Pseudomonadati</taxon>
        <taxon>Pseudomonadota</taxon>
        <taxon>Betaproteobacteria</taxon>
        <taxon>Burkholderiales</taxon>
        <taxon>Burkholderiaceae</taxon>
        <taxon>Paraburkholderia</taxon>
    </lineage>
</organism>
<gene>
    <name evidence="1" type="ORF">BN2476_260039</name>
</gene>
<dbReference type="Proteomes" id="UP000195569">
    <property type="component" value="Unassembled WGS sequence"/>
</dbReference>
<sequence length="120" mass="13550">MLRFDPVNRRKPRLLASTFTHHALFVYRTIFQIANTLAVGLGERQRRVTTDGRSRLTKPLVDTSALSSVAGAPVKHRCAPKYFPVTHLQTKNFHYVLLSSITTGHARTRLSRCMSSARLC</sequence>
<keyword evidence="2" id="KW-1185">Reference proteome</keyword>
<evidence type="ECO:0000313" key="2">
    <source>
        <dbReference type="Proteomes" id="UP000195569"/>
    </source>
</evidence>
<dbReference type="AlphaFoldDB" id="A0A1N7S149"/>
<proteinExistence type="predicted"/>
<accession>A0A1N7S149</accession>